<dbReference type="EMBL" id="BGZL01000006">
    <property type="protein sequence ID" value="GBQ01343.1"/>
    <property type="molecule type" value="Genomic_DNA"/>
</dbReference>
<evidence type="ECO:0000313" key="2">
    <source>
        <dbReference type="EMBL" id="GBQ01343.1"/>
    </source>
</evidence>
<proteinExistence type="predicted"/>
<reference evidence="2 3" key="1">
    <citation type="submission" date="2018-07" db="EMBL/GenBank/DDBJ databases">
        <title>Whole Genome Shotgun Sequence of Streptomyces spongiicola strain 531S.</title>
        <authorList>
            <person name="Dohra H."/>
            <person name="Kodani S."/>
        </authorList>
    </citation>
    <scope>NUCLEOTIDE SEQUENCE [LARGE SCALE GENOMIC DNA]</scope>
    <source>
        <strain evidence="2 3">531S</strain>
    </source>
</reference>
<sequence length="108" mass="11183">MRLFVAARRAVAVGRGRTRRSLESRRLRDVTGSSLPAVGPKAQSGTGELRPRGRQKAYLAAAEGLAVGEGLPVDTGPAGRRVPVAARLRGPAVDRGPRGPRPAVTPGG</sequence>
<feature type="compositionally biased region" description="Basic and acidic residues" evidence="1">
    <location>
        <begin position="20"/>
        <end position="29"/>
    </location>
</feature>
<protein>
    <submittedName>
        <fullName evidence="2">Uncharacterized protein</fullName>
    </submittedName>
</protein>
<dbReference type="AlphaFoldDB" id="A0A388SXG6"/>
<evidence type="ECO:0000256" key="1">
    <source>
        <dbReference type="SAM" id="MobiDB-lite"/>
    </source>
</evidence>
<accession>A0A388SXG6</accession>
<name>A0A388SXG6_9ACTN</name>
<organism evidence="2 3">
    <name type="scientific">Streptomyces spongiicola</name>
    <dbReference type="NCBI Taxonomy" id="1690221"/>
    <lineage>
        <taxon>Bacteria</taxon>
        <taxon>Bacillati</taxon>
        <taxon>Actinomycetota</taxon>
        <taxon>Actinomycetes</taxon>
        <taxon>Kitasatosporales</taxon>
        <taxon>Streptomycetaceae</taxon>
        <taxon>Streptomyces</taxon>
    </lineage>
</organism>
<evidence type="ECO:0000313" key="3">
    <source>
        <dbReference type="Proteomes" id="UP000265354"/>
    </source>
</evidence>
<feature type="region of interest" description="Disordered" evidence="1">
    <location>
        <begin position="15"/>
        <end position="53"/>
    </location>
</feature>
<gene>
    <name evidence="2" type="ORF">SSP531S_27760</name>
</gene>
<feature type="region of interest" description="Disordered" evidence="1">
    <location>
        <begin position="85"/>
        <end position="108"/>
    </location>
</feature>
<comment type="caution">
    <text evidence="2">The sequence shown here is derived from an EMBL/GenBank/DDBJ whole genome shotgun (WGS) entry which is preliminary data.</text>
</comment>
<dbReference type="Proteomes" id="UP000265354">
    <property type="component" value="Unassembled WGS sequence"/>
</dbReference>